<dbReference type="InterPro" id="IPR015055">
    <property type="entry name" value="STIV_B116-like"/>
</dbReference>
<dbReference type="Gene3D" id="3.40.50.11170">
    <property type="entry name" value="Uncharacterised protein PF08960, DUF1874"/>
    <property type="match status" value="1"/>
</dbReference>
<dbReference type="SUPFAM" id="SSF143602">
    <property type="entry name" value="STIV B116-like"/>
    <property type="match status" value="1"/>
</dbReference>
<evidence type="ECO:0000313" key="1">
    <source>
        <dbReference type="EMBL" id="QJA66879.1"/>
    </source>
</evidence>
<proteinExistence type="predicted"/>
<accession>A0A6M3J9J2</accession>
<dbReference type="Pfam" id="PF08960">
    <property type="entry name" value="STIV_B116-like"/>
    <property type="match status" value="1"/>
</dbReference>
<dbReference type="InterPro" id="IPR037236">
    <property type="entry name" value="STIV_B116-like_sf"/>
</dbReference>
<reference evidence="1" key="1">
    <citation type="submission" date="2020-03" db="EMBL/GenBank/DDBJ databases">
        <title>The deep terrestrial virosphere.</title>
        <authorList>
            <person name="Holmfeldt K."/>
            <person name="Nilsson E."/>
            <person name="Simone D."/>
            <person name="Lopez-Fernandez M."/>
            <person name="Wu X."/>
            <person name="de Brujin I."/>
            <person name="Lundin D."/>
            <person name="Andersson A."/>
            <person name="Bertilsson S."/>
            <person name="Dopson M."/>
        </authorList>
    </citation>
    <scope>NUCLEOTIDE SEQUENCE</scope>
    <source>
        <strain evidence="1">MM415B00319</strain>
    </source>
</reference>
<name>A0A6M3J9J2_9ZZZZ</name>
<organism evidence="1">
    <name type="scientific">viral metagenome</name>
    <dbReference type="NCBI Taxonomy" id="1070528"/>
    <lineage>
        <taxon>unclassified sequences</taxon>
        <taxon>metagenomes</taxon>
        <taxon>organismal metagenomes</taxon>
    </lineage>
</organism>
<gene>
    <name evidence="1" type="ORF">MM415B00319_0009</name>
</gene>
<sequence length="122" mass="14382">MRVYIGSTFSPLMLAQMGECQIWEVSFEEMKEILQEIDPKDIYSIVGHENTANILSKIFGISIEFNRETVQLEDYFQMYTAIPINRDIITREFSSEEIYSSDWRFFNVVGAIGEDYEYEDDF</sequence>
<dbReference type="EMBL" id="MT141563">
    <property type="protein sequence ID" value="QJA66879.1"/>
    <property type="molecule type" value="Genomic_DNA"/>
</dbReference>
<dbReference type="AlphaFoldDB" id="A0A6M3J9J2"/>
<protein>
    <submittedName>
        <fullName evidence="1">Uncharacterized protein</fullName>
    </submittedName>
</protein>